<gene>
    <name evidence="3" type="ORF">B0A77_06970</name>
</gene>
<evidence type="ECO:0000256" key="2">
    <source>
        <dbReference type="SAM" id="Phobius"/>
    </source>
</evidence>
<proteinExistence type="predicted"/>
<feature type="transmembrane region" description="Helical" evidence="2">
    <location>
        <begin position="12"/>
        <end position="31"/>
    </location>
</feature>
<feature type="region of interest" description="Disordered" evidence="1">
    <location>
        <begin position="56"/>
        <end position="85"/>
    </location>
</feature>
<keyword evidence="2" id="KW-0812">Transmembrane</keyword>
<dbReference type="OMA" id="AFYYIFK"/>
<dbReference type="OrthoDB" id="1123055at2"/>
<dbReference type="Proteomes" id="UP000220828">
    <property type="component" value="Unassembled WGS sequence"/>
</dbReference>
<dbReference type="AlphaFoldDB" id="A0A2H3KC28"/>
<keyword evidence="2" id="KW-1133">Transmembrane helix</keyword>
<keyword evidence="2" id="KW-0472">Membrane</keyword>
<evidence type="ECO:0000256" key="1">
    <source>
        <dbReference type="SAM" id="MobiDB-lite"/>
    </source>
</evidence>
<accession>A0A2H3KC28</accession>
<protein>
    <submittedName>
        <fullName evidence="3">DUF4834 domain-containing protein</fullName>
    </submittedName>
</protein>
<evidence type="ECO:0000313" key="3">
    <source>
        <dbReference type="EMBL" id="PDS24785.1"/>
    </source>
</evidence>
<comment type="caution">
    <text evidence="3">The sequence shown here is derived from an EMBL/GenBank/DDBJ whole genome shotgun (WGS) entry which is preliminary data.</text>
</comment>
<sequence>MQTASFNGFIKMVIEIIVFYYAIKFIARLFFPIVVKKVVEKAQQNFQQQYQKTYEQEQDVTKKSKPNQEKTNKQVGEYIDFEEID</sequence>
<evidence type="ECO:0000313" key="4">
    <source>
        <dbReference type="Proteomes" id="UP000220828"/>
    </source>
</evidence>
<dbReference type="EMBL" id="PCMW01000036">
    <property type="protein sequence ID" value="PDS24785.1"/>
    <property type="molecule type" value="Genomic_DNA"/>
</dbReference>
<organism evidence="3 4">
    <name type="scientific">Flavobacterium branchiophilum</name>
    <dbReference type="NCBI Taxonomy" id="55197"/>
    <lineage>
        <taxon>Bacteria</taxon>
        <taxon>Pseudomonadati</taxon>
        <taxon>Bacteroidota</taxon>
        <taxon>Flavobacteriia</taxon>
        <taxon>Flavobacteriales</taxon>
        <taxon>Flavobacteriaceae</taxon>
        <taxon>Flavobacterium</taxon>
    </lineage>
</organism>
<name>A0A2H3KC28_9FLAO</name>
<feature type="compositionally biased region" description="Basic and acidic residues" evidence="1">
    <location>
        <begin position="59"/>
        <end position="72"/>
    </location>
</feature>
<reference evidence="3 4" key="1">
    <citation type="submission" date="2017-09" db="EMBL/GenBank/DDBJ databases">
        <title>Whole genomes of Flavobacteriaceae.</title>
        <authorList>
            <person name="Stine C."/>
            <person name="Li C."/>
            <person name="Tadesse D."/>
        </authorList>
    </citation>
    <scope>NUCLEOTIDE SEQUENCE [LARGE SCALE GENOMIC DNA]</scope>
    <source>
        <strain evidence="3 4">ATCC 35036</strain>
    </source>
</reference>